<name>A0ABS6SA53_9SPHN</name>
<keyword evidence="2" id="KW-0812">Transmembrane</keyword>
<evidence type="ECO:0000313" key="4">
    <source>
        <dbReference type="Proteomes" id="UP000722336"/>
    </source>
</evidence>
<dbReference type="PANTHER" id="PTHR32309:SF13">
    <property type="entry name" value="FERRIC ENTEROBACTIN TRANSPORT PROTEIN FEPE"/>
    <property type="match status" value="1"/>
</dbReference>
<dbReference type="PANTHER" id="PTHR32309">
    <property type="entry name" value="TYROSINE-PROTEIN KINASE"/>
    <property type="match status" value="1"/>
</dbReference>
<reference evidence="3 4" key="1">
    <citation type="submission" date="2021-04" db="EMBL/GenBank/DDBJ databases">
        <authorList>
            <person name="Pira H."/>
            <person name="Risdian C."/>
            <person name="Wink J."/>
        </authorList>
    </citation>
    <scope>NUCLEOTIDE SEQUENCE [LARGE SCALE GENOMIC DNA]</scope>
    <source>
        <strain evidence="3 4">WHA3</strain>
    </source>
</reference>
<dbReference type="Proteomes" id="UP000722336">
    <property type="component" value="Unassembled WGS sequence"/>
</dbReference>
<keyword evidence="2" id="KW-0472">Membrane</keyword>
<dbReference type="RefSeq" id="WP_218443429.1">
    <property type="nucleotide sequence ID" value="NZ_JAGSPA010000001.1"/>
</dbReference>
<comment type="caution">
    <text evidence="3">The sequence shown here is derived from an EMBL/GenBank/DDBJ whole genome shotgun (WGS) entry which is preliminary data.</text>
</comment>
<accession>A0ABS6SA53</accession>
<organism evidence="3 4">
    <name type="scientific">Pacificimonas pallii</name>
    <dbReference type="NCBI Taxonomy" id="2827236"/>
    <lineage>
        <taxon>Bacteria</taxon>
        <taxon>Pseudomonadati</taxon>
        <taxon>Pseudomonadota</taxon>
        <taxon>Alphaproteobacteria</taxon>
        <taxon>Sphingomonadales</taxon>
        <taxon>Sphingosinicellaceae</taxon>
        <taxon>Pacificimonas</taxon>
    </lineage>
</organism>
<gene>
    <name evidence="3" type="ORF">KCG44_00060</name>
</gene>
<keyword evidence="2" id="KW-1133">Transmembrane helix</keyword>
<evidence type="ECO:0000313" key="3">
    <source>
        <dbReference type="EMBL" id="MBV7255169.1"/>
    </source>
</evidence>
<feature type="transmembrane region" description="Helical" evidence="2">
    <location>
        <begin position="358"/>
        <end position="382"/>
    </location>
</feature>
<feature type="coiled-coil region" evidence="1">
    <location>
        <begin position="198"/>
        <end position="225"/>
    </location>
</feature>
<evidence type="ECO:0000256" key="1">
    <source>
        <dbReference type="SAM" id="Coils"/>
    </source>
</evidence>
<dbReference type="InterPro" id="IPR050445">
    <property type="entry name" value="Bact_polysacc_biosynth/exp"/>
</dbReference>
<keyword evidence="4" id="KW-1185">Reference proteome</keyword>
<proteinExistence type="predicted"/>
<protein>
    <submittedName>
        <fullName evidence="3">Lipopolysaccharide biosynthesis protein</fullName>
    </submittedName>
</protein>
<evidence type="ECO:0000256" key="2">
    <source>
        <dbReference type="SAM" id="Phobius"/>
    </source>
</evidence>
<dbReference type="EMBL" id="JAGSPA010000001">
    <property type="protein sequence ID" value="MBV7255169.1"/>
    <property type="molecule type" value="Genomic_DNA"/>
</dbReference>
<sequence>MDTQTPPYLLTETEAPPRRSWARRNRWFIALVLAPTALVAAWLFLFAADQYRSETHFLIRSSDPGGSGIEVGGLAQMIGMGGVGGLGGGSGDAISVADYLDSHDAVAAADEKLDLVSIFRAPEADMISRLWSADPEAETLLRHYRRKVGVDYDVDTGITTLTVQAYRPEHAQTLAATLLELGEERVNALNGARETELVESTRARLDEAKAELAAVNGRMAQYRRDERQIDPALSGKAGTELVAALRGELASLRAQEAAMAGVSRDSPQRVAMRRRIASVSGAVTAAEARLSGTAQGAVAAGIGIFETLRMEQELAARRYEMTAAMYDKARADALRQNLFLERVVQPNLPERALYPERFTITLTLLFGLALAYGIGWLILAGVREHAA</sequence>
<keyword evidence="1" id="KW-0175">Coiled coil</keyword>
<feature type="transmembrane region" description="Helical" evidence="2">
    <location>
        <begin position="27"/>
        <end position="48"/>
    </location>
</feature>